<feature type="transmembrane region" description="Helical" evidence="1">
    <location>
        <begin position="78"/>
        <end position="99"/>
    </location>
</feature>
<comment type="caution">
    <text evidence="2">The sequence shown here is derived from an EMBL/GenBank/DDBJ whole genome shotgun (WGS) entry which is preliminary data.</text>
</comment>
<protein>
    <submittedName>
        <fullName evidence="2">Uncharacterized protein</fullName>
    </submittedName>
</protein>
<name>A0A7C1F847_9THEO</name>
<keyword evidence="1" id="KW-0472">Membrane</keyword>
<keyword evidence="1" id="KW-1133">Transmembrane helix</keyword>
<accession>A0A7C1F847</accession>
<feature type="transmembrane region" description="Helical" evidence="1">
    <location>
        <begin position="6"/>
        <end position="27"/>
    </location>
</feature>
<feature type="transmembrane region" description="Helical" evidence="1">
    <location>
        <begin position="52"/>
        <end position="72"/>
    </location>
</feature>
<dbReference type="AlphaFoldDB" id="A0A7C1F847"/>
<dbReference type="EMBL" id="DSMV01000205">
    <property type="protein sequence ID" value="HDW51761.1"/>
    <property type="molecule type" value="Genomic_DNA"/>
</dbReference>
<organism evidence="2">
    <name type="scientific">Ammonifex degensii</name>
    <dbReference type="NCBI Taxonomy" id="42838"/>
    <lineage>
        <taxon>Bacteria</taxon>
        <taxon>Bacillati</taxon>
        <taxon>Bacillota</taxon>
        <taxon>Clostridia</taxon>
        <taxon>Thermoanaerobacterales</taxon>
        <taxon>Thermoanaerobacteraceae</taxon>
        <taxon>Ammonifex</taxon>
    </lineage>
</organism>
<proteinExistence type="predicted"/>
<gene>
    <name evidence="2" type="ORF">ENQ35_03380</name>
</gene>
<evidence type="ECO:0000313" key="2">
    <source>
        <dbReference type="EMBL" id="HDW51761.1"/>
    </source>
</evidence>
<sequence>MAYKVIQFFTYLLLSLLAAFVLLYPFYLRDTTPARYKGTWESIGSAFGNRYGAIYALNIYWGLNVGLAVGVFTKKFSIPLITVLLYFLLFTPVLLWYPFHLKGKKPEKYKGIWRRIGEWIGDPRDAFPNLRKKQKR</sequence>
<keyword evidence="1" id="KW-0812">Transmembrane</keyword>
<reference evidence="2" key="1">
    <citation type="journal article" date="2020" name="mSystems">
        <title>Genome- and Community-Level Interaction Insights into Carbon Utilization and Element Cycling Functions of Hydrothermarchaeota in Hydrothermal Sediment.</title>
        <authorList>
            <person name="Zhou Z."/>
            <person name="Liu Y."/>
            <person name="Xu W."/>
            <person name="Pan J."/>
            <person name="Luo Z.H."/>
            <person name="Li M."/>
        </authorList>
    </citation>
    <scope>NUCLEOTIDE SEQUENCE [LARGE SCALE GENOMIC DNA]</scope>
    <source>
        <strain evidence="2">SpSt-301</strain>
    </source>
</reference>
<evidence type="ECO:0000256" key="1">
    <source>
        <dbReference type="SAM" id="Phobius"/>
    </source>
</evidence>